<dbReference type="InterPro" id="IPR011333">
    <property type="entry name" value="SKP1/BTB/POZ_sf"/>
</dbReference>
<proteinExistence type="predicted"/>
<dbReference type="PROSITE" id="PS50157">
    <property type="entry name" value="ZINC_FINGER_C2H2_2"/>
    <property type="match status" value="4"/>
</dbReference>
<feature type="compositionally biased region" description="Acidic residues" evidence="2">
    <location>
        <begin position="396"/>
        <end position="445"/>
    </location>
</feature>
<dbReference type="PROSITE" id="PS00028">
    <property type="entry name" value="ZINC_FINGER_C2H2_1"/>
    <property type="match status" value="3"/>
</dbReference>
<feature type="region of interest" description="Disordered" evidence="2">
    <location>
        <begin position="259"/>
        <end position="281"/>
    </location>
</feature>
<dbReference type="SMART" id="SM00225">
    <property type="entry name" value="BTB"/>
    <property type="match status" value="1"/>
</dbReference>
<keyword evidence="1" id="KW-0479">Metal-binding</keyword>
<evidence type="ECO:0000259" key="3">
    <source>
        <dbReference type="PROSITE" id="PS50157"/>
    </source>
</evidence>
<dbReference type="SMART" id="SM00355">
    <property type="entry name" value="ZnF_C2H2"/>
    <property type="match status" value="6"/>
</dbReference>
<dbReference type="GO" id="GO:0008270">
    <property type="term" value="F:zinc ion binding"/>
    <property type="evidence" value="ECO:0007669"/>
    <property type="project" value="UniProtKB-KW"/>
</dbReference>
<name>A0A8W8NFG9_MAGGI</name>
<evidence type="ECO:0000313" key="5">
    <source>
        <dbReference type="Proteomes" id="UP000005408"/>
    </source>
</evidence>
<dbReference type="CDD" id="cd18365">
    <property type="entry name" value="BTB_POZ_KCTD6_like"/>
    <property type="match status" value="1"/>
</dbReference>
<organism evidence="4 5">
    <name type="scientific">Magallana gigas</name>
    <name type="common">Pacific oyster</name>
    <name type="synonym">Crassostrea gigas</name>
    <dbReference type="NCBI Taxonomy" id="29159"/>
    <lineage>
        <taxon>Eukaryota</taxon>
        <taxon>Metazoa</taxon>
        <taxon>Spiralia</taxon>
        <taxon>Lophotrochozoa</taxon>
        <taxon>Mollusca</taxon>
        <taxon>Bivalvia</taxon>
        <taxon>Autobranchia</taxon>
        <taxon>Pteriomorphia</taxon>
        <taxon>Ostreida</taxon>
        <taxon>Ostreoidea</taxon>
        <taxon>Ostreidae</taxon>
        <taxon>Magallana</taxon>
    </lineage>
</organism>
<protein>
    <recommendedName>
        <fullName evidence="3">C2H2-type domain-containing protein</fullName>
    </recommendedName>
</protein>
<dbReference type="InterPro" id="IPR000210">
    <property type="entry name" value="BTB/POZ_dom"/>
</dbReference>
<evidence type="ECO:0000313" key="4">
    <source>
        <dbReference type="EnsemblMetazoa" id="G5581.1:cds"/>
    </source>
</evidence>
<dbReference type="InterPro" id="IPR036236">
    <property type="entry name" value="Znf_C2H2_sf"/>
</dbReference>
<dbReference type="Gene3D" id="3.30.160.60">
    <property type="entry name" value="Classic Zinc Finger"/>
    <property type="match status" value="4"/>
</dbReference>
<dbReference type="PANTHER" id="PTHR14499">
    <property type="entry name" value="POTASSIUM CHANNEL TETRAMERIZATION DOMAIN-CONTAINING"/>
    <property type="match status" value="1"/>
</dbReference>
<evidence type="ECO:0000256" key="2">
    <source>
        <dbReference type="SAM" id="MobiDB-lite"/>
    </source>
</evidence>
<keyword evidence="1" id="KW-0862">Zinc</keyword>
<feature type="domain" description="C2H2-type" evidence="3">
    <location>
        <begin position="686"/>
        <end position="708"/>
    </location>
</feature>
<dbReference type="SUPFAM" id="SSF54695">
    <property type="entry name" value="POZ domain"/>
    <property type="match status" value="1"/>
</dbReference>
<feature type="domain" description="C2H2-type" evidence="3">
    <location>
        <begin position="658"/>
        <end position="686"/>
    </location>
</feature>
<keyword evidence="5" id="KW-1185">Reference proteome</keyword>
<dbReference type="Gene3D" id="3.30.710.10">
    <property type="entry name" value="Potassium Channel Kv1.1, Chain A"/>
    <property type="match status" value="1"/>
</dbReference>
<dbReference type="GO" id="GO:0051260">
    <property type="term" value="P:protein homooligomerization"/>
    <property type="evidence" value="ECO:0007669"/>
    <property type="project" value="InterPro"/>
</dbReference>
<dbReference type="Pfam" id="PF02214">
    <property type="entry name" value="BTB_2"/>
    <property type="match status" value="1"/>
</dbReference>
<dbReference type="Pfam" id="PF00096">
    <property type="entry name" value="zf-C2H2"/>
    <property type="match status" value="2"/>
</dbReference>
<dbReference type="AlphaFoldDB" id="A0A8W8NFG9"/>
<dbReference type="InterPro" id="IPR013087">
    <property type="entry name" value="Znf_C2H2_type"/>
</dbReference>
<feature type="compositionally biased region" description="Basic and acidic residues" evidence="2">
    <location>
        <begin position="502"/>
        <end position="512"/>
    </location>
</feature>
<feature type="region of interest" description="Disordered" evidence="2">
    <location>
        <begin position="490"/>
        <end position="521"/>
    </location>
</feature>
<accession>A0A8W8NFG9</accession>
<reference evidence="4" key="1">
    <citation type="submission" date="2022-08" db="UniProtKB">
        <authorList>
            <consortium name="EnsemblMetazoa"/>
        </authorList>
    </citation>
    <scope>IDENTIFICATION</scope>
    <source>
        <strain evidence="4">05x7-T-G4-1.051#20</strain>
    </source>
</reference>
<sequence>MDFVNDCWDCIPLSTSSTSKVEYVSFSMDESQILRLNVGGYIYTTTRSTLVKYPDSMLGVMFKGDIPSKTDQDGNFFIDRDGQMFRYILNFCRSGKLCLPQNFLEFDLLENEADFFQIQPLISSIVTARQHENKENLEVHYVEIVEMETSMQPVKEYFTVSVDVAGGVTFVSGTTFGKQFLLENLSRMAKTNIFSAFLAFCREKMIDSKRAAIKESLSNSKPSTDSKSPKTMKVLFPEETAFGSEQLTSEISLRETLGKKATKSGNETHQHDDSSDLDNDVESNVTNADIVCNGWSLQKESEPICTQELEDCDQLTKDVKPEVDSEMDITECGNIAGNGEITADQKDHSRNEKETSTNKGVVNDQHQETKNSISMETVGSNSTEIIDSIVIKQEPDWDDQEEGVGVNDEDMPDSLQENEENNEDGLNSADEEEIDENNEIPNESDEERKDTGDISQAGVYTVGNNMYLLPKHDTLISLNSKGSKILNAKTTGGEETQAVKHQSQEVRKKDEDTGLDNSAGKKIPNYQLQFRHPKTGKFCSYKQLKRIENVRNSLNKRQKQSQENEKNLGSGDCVKERNQDEEEEGDRNRVQTVYYVHKVCTEWKCHCGQTFSSLPEFAEHDKEYHNTKLKLCEYCGQFMKRAKYRYHVKSHLPVVKNYQCSLCEKKYVNRLCLKKHMEFTHDGKRLICDECGKEFKGWASLYRHQLTHQNILNHLCTFCGKKFVTNYGMMSHMRVHTGEKPFSCEYCGLKFNHNISRRNHIKKAHPGCEIHDSGRSASHQDLDAV</sequence>
<dbReference type="SUPFAM" id="SSF57667">
    <property type="entry name" value="beta-beta-alpha zinc fingers"/>
    <property type="match status" value="2"/>
</dbReference>
<feature type="domain" description="C2H2-type" evidence="3">
    <location>
        <begin position="714"/>
        <end position="741"/>
    </location>
</feature>
<feature type="region of interest" description="Disordered" evidence="2">
    <location>
        <begin position="336"/>
        <end position="453"/>
    </location>
</feature>
<feature type="compositionally biased region" description="Basic and acidic residues" evidence="2">
    <location>
        <begin position="343"/>
        <end position="356"/>
    </location>
</feature>
<evidence type="ECO:0000256" key="1">
    <source>
        <dbReference type="PROSITE-ProRule" id="PRU00042"/>
    </source>
</evidence>
<dbReference type="Proteomes" id="UP000005408">
    <property type="component" value="Unassembled WGS sequence"/>
</dbReference>
<dbReference type="InterPro" id="IPR003131">
    <property type="entry name" value="T1-type_BTB"/>
</dbReference>
<feature type="region of interest" description="Disordered" evidence="2">
    <location>
        <begin position="555"/>
        <end position="587"/>
    </location>
</feature>
<feature type="compositionally biased region" description="Polar residues" evidence="2">
    <location>
        <begin position="370"/>
        <end position="385"/>
    </location>
</feature>
<dbReference type="PANTHER" id="PTHR14499:SF144">
    <property type="entry name" value="POTASSIUM CHANNEL TETRAMERISATION-TYPE BTB DOMAIN-CONTAINING PROTEIN"/>
    <property type="match status" value="1"/>
</dbReference>
<feature type="domain" description="C2H2-type" evidence="3">
    <location>
        <begin position="742"/>
        <end position="770"/>
    </location>
</feature>
<dbReference type="EnsemblMetazoa" id="G5581.1">
    <property type="protein sequence ID" value="G5581.1:cds"/>
    <property type="gene ID" value="G5581"/>
</dbReference>
<keyword evidence="1" id="KW-0863">Zinc-finger</keyword>